<reference evidence="1 2" key="1">
    <citation type="submission" date="2020-08" db="EMBL/GenBank/DDBJ databases">
        <title>A Genomic Blueprint of the Chicken Gut Microbiome.</title>
        <authorList>
            <person name="Gilroy R."/>
            <person name="Ravi A."/>
            <person name="Getino M."/>
            <person name="Pursley I."/>
            <person name="Horton D.L."/>
            <person name="Alikhan N.-F."/>
            <person name="Baker D."/>
            <person name="Gharbi K."/>
            <person name="Hall N."/>
            <person name="Watson M."/>
            <person name="Adriaenssens E.M."/>
            <person name="Foster-Nyarko E."/>
            <person name="Jarju S."/>
            <person name="Secka A."/>
            <person name="Antonio M."/>
            <person name="Oren A."/>
            <person name="Chaudhuri R."/>
            <person name="La Ragione R.M."/>
            <person name="Hildebrand F."/>
            <person name="Pallen M.J."/>
        </authorList>
    </citation>
    <scope>NUCLEOTIDE SEQUENCE [LARGE SCALE GENOMIC DNA]</scope>
    <source>
        <strain evidence="1 2">N37</strain>
    </source>
</reference>
<sequence>MNNYMVILANNESVFIHTNAKKNIATKILVRYYLLELFKATCGNITNFFNEYGYVAKELSETKLSLYNTFATKNYEVIDLSSLPYHIRVSILPN</sequence>
<comment type="caution">
    <text evidence="1">The sequence shown here is derived from an EMBL/GenBank/DDBJ whole genome shotgun (WGS) entry which is preliminary data.</text>
</comment>
<dbReference type="EMBL" id="JACSQB010000107">
    <property type="protein sequence ID" value="MBD8047974.1"/>
    <property type="molecule type" value="Genomic_DNA"/>
</dbReference>
<evidence type="ECO:0000313" key="2">
    <source>
        <dbReference type="Proteomes" id="UP000627166"/>
    </source>
</evidence>
<name>A0ABR8YUV6_9CLOT</name>
<dbReference type="Proteomes" id="UP000627166">
    <property type="component" value="Unassembled WGS sequence"/>
</dbReference>
<accession>A0ABR8YUV6</accession>
<organism evidence="1 2">
    <name type="scientific">Clostridium faecium</name>
    <dbReference type="NCBI Taxonomy" id="2762223"/>
    <lineage>
        <taxon>Bacteria</taxon>
        <taxon>Bacillati</taxon>
        <taxon>Bacillota</taxon>
        <taxon>Clostridia</taxon>
        <taxon>Eubacteriales</taxon>
        <taxon>Clostridiaceae</taxon>
        <taxon>Clostridium</taxon>
    </lineage>
</organism>
<gene>
    <name evidence="1" type="ORF">H9637_13145</name>
</gene>
<dbReference type="RefSeq" id="WP_191740933.1">
    <property type="nucleotide sequence ID" value="NZ_JACSQB010000107.1"/>
</dbReference>
<proteinExistence type="predicted"/>
<keyword evidence="2" id="KW-1185">Reference proteome</keyword>
<protein>
    <submittedName>
        <fullName evidence="1">Uncharacterized protein</fullName>
    </submittedName>
</protein>
<evidence type="ECO:0000313" key="1">
    <source>
        <dbReference type="EMBL" id="MBD8047974.1"/>
    </source>
</evidence>